<dbReference type="OrthoDB" id="5415758at2759"/>
<dbReference type="GeneID" id="59285540"/>
<keyword evidence="2" id="KW-0732">Signal</keyword>
<organism evidence="3 4">
    <name type="scientific">Letharia columbiana</name>
    <dbReference type="NCBI Taxonomy" id="112416"/>
    <lineage>
        <taxon>Eukaryota</taxon>
        <taxon>Fungi</taxon>
        <taxon>Dikarya</taxon>
        <taxon>Ascomycota</taxon>
        <taxon>Pezizomycotina</taxon>
        <taxon>Lecanoromycetes</taxon>
        <taxon>OSLEUM clade</taxon>
        <taxon>Lecanoromycetidae</taxon>
        <taxon>Lecanorales</taxon>
        <taxon>Lecanorineae</taxon>
        <taxon>Parmeliaceae</taxon>
        <taxon>Letharia</taxon>
    </lineage>
</organism>
<evidence type="ECO:0008006" key="5">
    <source>
        <dbReference type="Google" id="ProtNLM"/>
    </source>
</evidence>
<name>A0A8H6FZI3_9LECA</name>
<sequence length="187" mass="19551">MTPTHPLLLSPSLLTLTLTLLFALPAHPASLTPPTPISNPSPPTAGRSIECFNLTTPKAYPVDSNDCPPAIDALYHDPSGVMALQRFSRDPALAASTFQVPFAWQYGSCQVLLTSGVAGALDTFRLADVIVQALRIIEECPPLSKKALGGLGLVGGGQTFFVAVNGPDLSPDGEGEGEGNERWGVGM</sequence>
<reference evidence="3 4" key="1">
    <citation type="journal article" date="2020" name="Genomics">
        <title>Complete, high-quality genomes from long-read metagenomic sequencing of two wolf lichen thalli reveals enigmatic genome architecture.</title>
        <authorList>
            <person name="McKenzie S.K."/>
            <person name="Walston R.F."/>
            <person name="Allen J.L."/>
        </authorList>
    </citation>
    <scope>NUCLEOTIDE SEQUENCE [LARGE SCALE GENOMIC DNA]</scope>
    <source>
        <strain evidence="3">WasteWater2</strain>
    </source>
</reference>
<feature type="region of interest" description="Disordered" evidence="1">
    <location>
        <begin position="168"/>
        <end position="187"/>
    </location>
</feature>
<evidence type="ECO:0000313" key="3">
    <source>
        <dbReference type="EMBL" id="KAF6237674.1"/>
    </source>
</evidence>
<dbReference type="Proteomes" id="UP000578531">
    <property type="component" value="Unassembled WGS sequence"/>
</dbReference>
<dbReference type="EMBL" id="JACCJC010000012">
    <property type="protein sequence ID" value="KAF6237674.1"/>
    <property type="molecule type" value="Genomic_DNA"/>
</dbReference>
<dbReference type="AlphaFoldDB" id="A0A8H6FZI3"/>
<evidence type="ECO:0000256" key="1">
    <source>
        <dbReference type="SAM" id="MobiDB-lite"/>
    </source>
</evidence>
<gene>
    <name evidence="3" type="ORF">HO173_003875</name>
</gene>
<dbReference type="RefSeq" id="XP_037166992.1">
    <property type="nucleotide sequence ID" value="XM_037305799.1"/>
</dbReference>
<proteinExistence type="predicted"/>
<accession>A0A8H6FZI3</accession>
<evidence type="ECO:0000313" key="4">
    <source>
        <dbReference type="Proteomes" id="UP000578531"/>
    </source>
</evidence>
<feature type="signal peptide" evidence="2">
    <location>
        <begin position="1"/>
        <end position="28"/>
    </location>
</feature>
<comment type="caution">
    <text evidence="3">The sequence shown here is derived from an EMBL/GenBank/DDBJ whole genome shotgun (WGS) entry which is preliminary data.</text>
</comment>
<evidence type="ECO:0000256" key="2">
    <source>
        <dbReference type="SAM" id="SignalP"/>
    </source>
</evidence>
<keyword evidence="4" id="KW-1185">Reference proteome</keyword>
<protein>
    <recommendedName>
        <fullName evidence="5">Ecp2 effector protein domain-containing protein</fullName>
    </recommendedName>
</protein>
<feature type="chain" id="PRO_5034687012" description="Ecp2 effector protein domain-containing protein" evidence="2">
    <location>
        <begin position="29"/>
        <end position="187"/>
    </location>
</feature>